<gene>
    <name evidence="1" type="ORF">H2198_003842</name>
</gene>
<evidence type="ECO:0000313" key="1">
    <source>
        <dbReference type="EMBL" id="KAJ9658269.1"/>
    </source>
</evidence>
<name>A0ACC3AAP6_9EURO</name>
<proteinExistence type="predicted"/>
<keyword evidence="2" id="KW-1185">Reference proteome</keyword>
<sequence>MRPAHLELYGSQRNERQPGWSQDQMSLQGQSHQSTRRSRFEDSWIDLSSRPSSSSLASQNDRDEIITTGLQVRRDDVRRSRQLRLSNLPPNQAQPRSTSVAGSSQDEYEESESESDRMLGSSNEDILNTSNTEEEDDTQTALGVPQTDKNIFTPQPNAFSHPPHVRSVSTSAPAADSYFPPVPHLQPPPASSHRLPSNRVPTISRPERPSLTQRAASSNISPDHDAALRASLTTLLSCANAVRKDREPTPQTIRRSNQPTALRLVPESELNARANRSPSPSLKALSKRKSRESSKERHAKKLRALAKPAVASEELMLSPTMMTWFVSAGVVLVFSAISFSAGYVWGREVGRFEGQMSLDGASCGKEVMRGSRTGLSRLRLSAVSA</sequence>
<evidence type="ECO:0000313" key="2">
    <source>
        <dbReference type="Proteomes" id="UP001172386"/>
    </source>
</evidence>
<reference evidence="1" key="1">
    <citation type="submission" date="2022-10" db="EMBL/GenBank/DDBJ databases">
        <title>Culturing micro-colonial fungi from biological soil crusts in the Mojave desert and describing Neophaeococcomyces mojavensis, and introducing the new genera and species Taxawa tesnikishii.</title>
        <authorList>
            <person name="Kurbessoian T."/>
            <person name="Stajich J.E."/>
        </authorList>
    </citation>
    <scope>NUCLEOTIDE SEQUENCE</scope>
    <source>
        <strain evidence="1">JES_112</strain>
    </source>
</reference>
<protein>
    <submittedName>
        <fullName evidence="1">Uncharacterized protein</fullName>
    </submittedName>
</protein>
<accession>A0ACC3AAP6</accession>
<organism evidence="1 2">
    <name type="scientific">Neophaeococcomyces mojaviensis</name>
    <dbReference type="NCBI Taxonomy" id="3383035"/>
    <lineage>
        <taxon>Eukaryota</taxon>
        <taxon>Fungi</taxon>
        <taxon>Dikarya</taxon>
        <taxon>Ascomycota</taxon>
        <taxon>Pezizomycotina</taxon>
        <taxon>Eurotiomycetes</taxon>
        <taxon>Chaetothyriomycetidae</taxon>
        <taxon>Chaetothyriales</taxon>
        <taxon>Chaetothyriales incertae sedis</taxon>
        <taxon>Neophaeococcomyces</taxon>
    </lineage>
</organism>
<comment type="caution">
    <text evidence="1">The sequence shown here is derived from an EMBL/GenBank/DDBJ whole genome shotgun (WGS) entry which is preliminary data.</text>
</comment>
<dbReference type="Proteomes" id="UP001172386">
    <property type="component" value="Unassembled WGS sequence"/>
</dbReference>
<dbReference type="EMBL" id="JAPDRQ010000053">
    <property type="protein sequence ID" value="KAJ9658269.1"/>
    <property type="molecule type" value="Genomic_DNA"/>
</dbReference>